<organism evidence="1 2">
    <name type="scientific">Ambrosiozyma monospora</name>
    <name type="common">Yeast</name>
    <name type="synonym">Endomycopsis monosporus</name>
    <dbReference type="NCBI Taxonomy" id="43982"/>
    <lineage>
        <taxon>Eukaryota</taxon>
        <taxon>Fungi</taxon>
        <taxon>Dikarya</taxon>
        <taxon>Ascomycota</taxon>
        <taxon>Saccharomycotina</taxon>
        <taxon>Pichiomycetes</taxon>
        <taxon>Pichiales</taxon>
        <taxon>Pichiaceae</taxon>
        <taxon>Ambrosiozyma</taxon>
    </lineage>
</organism>
<gene>
    <name evidence="1" type="ORF">Amon02_000014000</name>
</gene>
<dbReference type="EMBL" id="BSXS01000016">
    <property type="protein sequence ID" value="GME70307.1"/>
    <property type="molecule type" value="Genomic_DNA"/>
</dbReference>
<dbReference type="Proteomes" id="UP001165064">
    <property type="component" value="Unassembled WGS sequence"/>
</dbReference>
<evidence type="ECO:0000313" key="1">
    <source>
        <dbReference type="EMBL" id="GME70307.1"/>
    </source>
</evidence>
<accession>A0ACB5SRI1</accession>
<proteinExistence type="predicted"/>
<evidence type="ECO:0000313" key="2">
    <source>
        <dbReference type="Proteomes" id="UP001165064"/>
    </source>
</evidence>
<name>A0ACB5SRI1_AMBMO</name>
<reference evidence="1" key="1">
    <citation type="submission" date="2023-04" db="EMBL/GenBank/DDBJ databases">
        <title>Ambrosiozyma monospora NBRC 10751.</title>
        <authorList>
            <person name="Ichikawa N."/>
            <person name="Sato H."/>
            <person name="Tonouchi N."/>
        </authorList>
    </citation>
    <scope>NUCLEOTIDE SEQUENCE</scope>
    <source>
        <strain evidence="1">NBRC 10751</strain>
    </source>
</reference>
<comment type="caution">
    <text evidence="1">The sequence shown here is derived from an EMBL/GenBank/DDBJ whole genome shotgun (WGS) entry which is preliminary data.</text>
</comment>
<sequence length="600" mass="66143">MTNTQPSDEEDKSTDLLSSSSGIVRQQATETHENSPLNTVGIETGKGYGTTSNSAIDKATTAAIETRHIISTDFDNAHDGIIDPESNIIEDLNDHTTDNQLLAQARKEHKLKPWYKRPSLYTMCAAIFVFSFSTSIGSASQTILQISGMCHKMMLEDPDLTCDSPIVQRSTLELQKSLTFFPSLVSILVLTKLGQLSDHFGRKPILLFSLCCMSVDQIINFIFLNPAWSKFVPWVYICADTFSSFGGDLDMVMALATAYVADVVDPEKVSQGLGTVTASLVFGIGMGTFTGSFLSLSPVQLMGLCSLLCIGNVLVCLLFFPESRPQCLNDRARKQDALQKRTNAQKRQASLEQHQQSGTSLSFKDKITGFAHDSGLGHLVDIFSSLKLFWITEYDSYGNIDWKPRFNALCLLVIFILLLFGAEGEGACLMLYATFKFHWDNTILARVMGLQLAAKSFGLLVINPFVNNKLTLKFTKQLQKVDKVDKILLAVCVSASIVSTIIVIESKTTLMFCLVAIPGCFSTMTMPTLQAALLKYNRNPEKNGEFFGVLAFFTNFIGLFAPLIFYSIYSYSIEFNPNLVFELGAGLLGLVVAVSLFLKT</sequence>
<keyword evidence="2" id="KW-1185">Reference proteome</keyword>
<protein>
    <submittedName>
        <fullName evidence="1">Unnamed protein product</fullName>
    </submittedName>
</protein>